<dbReference type="CDD" id="cd06223">
    <property type="entry name" value="PRTases_typeI"/>
    <property type="match status" value="1"/>
</dbReference>
<dbReference type="FunFam" id="3.40.50.2020:FF:000020">
    <property type="entry name" value="Bifunctional protein PyrR"/>
    <property type="match status" value="1"/>
</dbReference>
<dbReference type="Pfam" id="PF00156">
    <property type="entry name" value="Pribosyltran"/>
    <property type="match status" value="1"/>
</dbReference>
<sequence>MTSIVFSSKDISRAVTRITHEILEKNKGANNLAIVGIRTRGVVLAQRIKNKIDTIENIAIDLGILDITLYRDDLASGKINIVVEKTNIPFQLDGKQIVLIDDVLFTGRTIRSAIDALIDFGRPSTIQLGVLIDRGHRELPIRPDYVGKNIPTSRDSRVQVLLNEEDGVDEVRIIDSSTSINH</sequence>
<proteinExistence type="inferred from homology"/>
<evidence type="ECO:0000256" key="3">
    <source>
        <dbReference type="ARBA" id="ARBA00023163"/>
    </source>
</evidence>
<organism evidence="5">
    <name type="scientific">marine metagenome</name>
    <dbReference type="NCBI Taxonomy" id="408172"/>
    <lineage>
        <taxon>unclassified sequences</taxon>
        <taxon>metagenomes</taxon>
        <taxon>ecological metagenomes</taxon>
    </lineage>
</organism>
<reference evidence="5" key="1">
    <citation type="submission" date="2018-05" db="EMBL/GenBank/DDBJ databases">
        <authorList>
            <person name="Lanie J.A."/>
            <person name="Ng W.-L."/>
            <person name="Kazmierczak K.M."/>
            <person name="Andrzejewski T.M."/>
            <person name="Davidsen T.M."/>
            <person name="Wayne K.J."/>
            <person name="Tettelin H."/>
            <person name="Glass J.I."/>
            <person name="Rusch D."/>
            <person name="Podicherti R."/>
            <person name="Tsui H.-C.T."/>
            <person name="Winkler M.E."/>
        </authorList>
    </citation>
    <scope>NUCLEOTIDE SEQUENCE</scope>
</reference>
<dbReference type="SUPFAM" id="SSF53271">
    <property type="entry name" value="PRTase-like"/>
    <property type="match status" value="1"/>
</dbReference>
<keyword evidence="3" id="KW-0804">Transcription</keyword>
<comment type="similarity">
    <text evidence="1">Belongs to the purine/pyrimidine phosphoribosyltransferase family. PyrR subfamily.</text>
</comment>
<dbReference type="PANTHER" id="PTHR11608:SF0">
    <property type="entry name" value="BIFUNCTIONAL PROTEIN PYRR"/>
    <property type="match status" value="1"/>
</dbReference>
<dbReference type="HAMAP" id="MF_01219">
    <property type="entry name" value="PyrR"/>
    <property type="match status" value="1"/>
</dbReference>
<dbReference type="EMBL" id="UINC01221095">
    <property type="protein sequence ID" value="SVE49287.1"/>
    <property type="molecule type" value="Genomic_DNA"/>
</dbReference>
<feature type="domain" description="Phosphoribosyltransferase" evidence="4">
    <location>
        <begin position="8"/>
        <end position="151"/>
    </location>
</feature>
<protein>
    <recommendedName>
        <fullName evidence="4">Phosphoribosyltransferase domain-containing protein</fullName>
    </recommendedName>
</protein>
<evidence type="ECO:0000256" key="2">
    <source>
        <dbReference type="ARBA" id="ARBA00023015"/>
    </source>
</evidence>
<accession>A0A383DXL3</accession>
<dbReference type="NCBIfam" id="NF003548">
    <property type="entry name" value="PRK05205.1-4"/>
    <property type="match status" value="1"/>
</dbReference>
<evidence type="ECO:0000313" key="5">
    <source>
        <dbReference type="EMBL" id="SVE49287.1"/>
    </source>
</evidence>
<dbReference type="InterPro" id="IPR023050">
    <property type="entry name" value="PyrR"/>
</dbReference>
<evidence type="ECO:0000259" key="4">
    <source>
        <dbReference type="Pfam" id="PF00156"/>
    </source>
</evidence>
<dbReference type="InterPro" id="IPR029057">
    <property type="entry name" value="PRTase-like"/>
</dbReference>
<dbReference type="InterPro" id="IPR000836">
    <property type="entry name" value="PRTase_dom"/>
</dbReference>
<dbReference type="NCBIfam" id="NF003549">
    <property type="entry name" value="PRK05205.1-5"/>
    <property type="match status" value="1"/>
</dbReference>
<keyword evidence="2" id="KW-0805">Transcription regulation</keyword>
<dbReference type="NCBIfam" id="NF003545">
    <property type="entry name" value="PRK05205.1-1"/>
    <property type="match status" value="1"/>
</dbReference>
<dbReference type="Gene3D" id="3.40.50.2020">
    <property type="match status" value="1"/>
</dbReference>
<evidence type="ECO:0000256" key="1">
    <source>
        <dbReference type="ARBA" id="ARBA00005565"/>
    </source>
</evidence>
<dbReference type="AlphaFoldDB" id="A0A383DXL3"/>
<dbReference type="PANTHER" id="PTHR11608">
    <property type="entry name" value="BIFUNCTIONAL PROTEIN PYRR"/>
    <property type="match status" value="1"/>
</dbReference>
<name>A0A383DXL3_9ZZZZ</name>
<gene>
    <name evidence="5" type="ORF">METZ01_LOCUS502141</name>
</gene>
<dbReference type="InterPro" id="IPR050137">
    <property type="entry name" value="PyrR_bifunctional"/>
</dbReference>